<dbReference type="EMBL" id="CP016171">
    <property type="protein sequence ID" value="ANN69961.1"/>
    <property type="molecule type" value="Genomic_DNA"/>
</dbReference>
<dbReference type="PRINTS" id="PR00038">
    <property type="entry name" value="HTHLUXR"/>
</dbReference>
<evidence type="ECO:0000313" key="5">
    <source>
        <dbReference type="EMBL" id="ANN64931.1"/>
    </source>
</evidence>
<evidence type="ECO:0000256" key="3">
    <source>
        <dbReference type="ARBA" id="ARBA00023163"/>
    </source>
</evidence>
<name>A0A193FRZ9_9BORD</name>
<keyword evidence="7" id="KW-1185">Reference proteome</keyword>
<dbReference type="EMBL" id="CP016170">
    <property type="protein sequence ID" value="ANN64931.1"/>
    <property type="molecule type" value="Genomic_DNA"/>
</dbReference>
<dbReference type="CDD" id="cd00130">
    <property type="entry name" value="PAS"/>
    <property type="match status" value="1"/>
</dbReference>
<dbReference type="Gene3D" id="1.10.10.10">
    <property type="entry name" value="Winged helix-like DNA-binding domain superfamily/Winged helix DNA-binding domain"/>
    <property type="match status" value="1"/>
</dbReference>
<protein>
    <recommendedName>
        <fullName evidence="4">HTH luxR-type domain-containing protein</fullName>
    </recommendedName>
</protein>
<dbReference type="InterPro" id="IPR000014">
    <property type="entry name" value="PAS"/>
</dbReference>
<dbReference type="InterPro" id="IPR016032">
    <property type="entry name" value="Sig_transdc_resp-reg_C-effctor"/>
</dbReference>
<keyword evidence="3" id="KW-0804">Transcription</keyword>
<dbReference type="SUPFAM" id="SSF55785">
    <property type="entry name" value="PYP-like sensor domain (PAS domain)"/>
    <property type="match status" value="1"/>
</dbReference>
<feature type="domain" description="HTH luxR-type" evidence="4">
    <location>
        <begin position="120"/>
        <end position="185"/>
    </location>
</feature>
<dbReference type="AlphaFoldDB" id="A0A193FRZ9"/>
<dbReference type="Gene3D" id="3.30.450.20">
    <property type="entry name" value="PAS domain"/>
    <property type="match status" value="1"/>
</dbReference>
<dbReference type="SUPFAM" id="SSF46894">
    <property type="entry name" value="C-terminal effector domain of the bipartite response regulators"/>
    <property type="match status" value="1"/>
</dbReference>
<evidence type="ECO:0000256" key="1">
    <source>
        <dbReference type="ARBA" id="ARBA00023015"/>
    </source>
</evidence>
<organism evidence="6 8">
    <name type="scientific">Bordetella bronchialis</name>
    <dbReference type="NCBI Taxonomy" id="463025"/>
    <lineage>
        <taxon>Bacteria</taxon>
        <taxon>Pseudomonadati</taxon>
        <taxon>Pseudomonadota</taxon>
        <taxon>Betaproteobacteria</taxon>
        <taxon>Burkholderiales</taxon>
        <taxon>Alcaligenaceae</taxon>
        <taxon>Bordetella</taxon>
    </lineage>
</organism>
<dbReference type="RefSeq" id="WP_066342627.1">
    <property type="nucleotide sequence ID" value="NZ_CBCSFJ010000043.1"/>
</dbReference>
<accession>A0A193FRZ9</accession>
<dbReference type="PROSITE" id="PS00622">
    <property type="entry name" value="HTH_LUXR_1"/>
    <property type="match status" value="1"/>
</dbReference>
<dbReference type="SMART" id="SM00421">
    <property type="entry name" value="HTH_LUXR"/>
    <property type="match status" value="1"/>
</dbReference>
<dbReference type="OrthoDB" id="8533716at2"/>
<dbReference type="CDD" id="cd06170">
    <property type="entry name" value="LuxR_C_like"/>
    <property type="match status" value="1"/>
</dbReference>
<keyword evidence="1" id="KW-0805">Transcription regulation</keyword>
<dbReference type="GO" id="GO:0003677">
    <property type="term" value="F:DNA binding"/>
    <property type="evidence" value="ECO:0007669"/>
    <property type="project" value="UniProtKB-KW"/>
</dbReference>
<dbReference type="InterPro" id="IPR000792">
    <property type="entry name" value="Tscrpt_reg_LuxR_C"/>
</dbReference>
<dbReference type="InterPro" id="IPR036388">
    <property type="entry name" value="WH-like_DNA-bd_sf"/>
</dbReference>
<dbReference type="InterPro" id="IPR035965">
    <property type="entry name" value="PAS-like_dom_sf"/>
</dbReference>
<gene>
    <name evidence="5" type="ORF">BAU06_00120</name>
    <name evidence="6" type="ORF">BAU08_00115</name>
</gene>
<proteinExistence type="predicted"/>
<dbReference type="PROSITE" id="PS50043">
    <property type="entry name" value="HTH_LUXR_2"/>
    <property type="match status" value="1"/>
</dbReference>
<dbReference type="Proteomes" id="UP000092213">
    <property type="component" value="Chromosome"/>
</dbReference>
<dbReference type="Pfam" id="PF00196">
    <property type="entry name" value="GerE"/>
    <property type="match status" value="1"/>
</dbReference>
<dbReference type="KEGG" id="bbro:BAU06_00120"/>
<evidence type="ECO:0000313" key="6">
    <source>
        <dbReference type="EMBL" id="ANN69961.1"/>
    </source>
</evidence>
<evidence type="ECO:0000313" key="7">
    <source>
        <dbReference type="Proteomes" id="UP000091897"/>
    </source>
</evidence>
<keyword evidence="2" id="KW-0238">DNA-binding</keyword>
<evidence type="ECO:0000256" key="2">
    <source>
        <dbReference type="ARBA" id="ARBA00023125"/>
    </source>
</evidence>
<evidence type="ECO:0000259" key="4">
    <source>
        <dbReference type="PROSITE" id="PS50043"/>
    </source>
</evidence>
<dbReference type="PANTHER" id="PTHR44688">
    <property type="entry name" value="DNA-BINDING TRANSCRIPTIONAL ACTIVATOR DEVR_DOSR"/>
    <property type="match status" value="1"/>
</dbReference>
<dbReference type="GO" id="GO:0006355">
    <property type="term" value="P:regulation of DNA-templated transcription"/>
    <property type="evidence" value="ECO:0007669"/>
    <property type="project" value="InterPro"/>
</dbReference>
<dbReference type="Proteomes" id="UP000091897">
    <property type="component" value="Chromosome"/>
</dbReference>
<reference evidence="7 8" key="1">
    <citation type="submission" date="2016-06" db="EMBL/GenBank/DDBJ databases">
        <title>Complete genome sequences of Bordetella bronchialis and Bordetella flabilis.</title>
        <authorList>
            <person name="LiPuma J.J."/>
            <person name="Spilker T."/>
        </authorList>
    </citation>
    <scope>NUCLEOTIDE SEQUENCE [LARGE SCALE GENOMIC DNA]</scope>
    <source>
        <strain evidence="6 8">AU17976</strain>
        <strain evidence="5 7">AU3182</strain>
    </source>
</reference>
<sequence length="187" mass="21061">MDTQPQLDYRQAFMLAPAGLCVSRWRVIQQANARLESIFRYPPGELNDASFDALYPTRRDMARATEGTAAALNARGIYACDRIMKRLDGELFWCRLVGRSLTPADPLALCIWTFEDLSSPHPVLPNLNDREREIALLIAEGKTSKMVARHLNLSPRTVEMYRSRLMSKFSETTTNGLAGKLMRPGEG</sequence>
<dbReference type="PANTHER" id="PTHR44688:SF16">
    <property type="entry name" value="DNA-BINDING TRANSCRIPTIONAL ACTIVATOR DEVR_DOSR"/>
    <property type="match status" value="1"/>
</dbReference>
<dbReference type="STRING" id="463025.BAU08_00115"/>
<evidence type="ECO:0000313" key="8">
    <source>
        <dbReference type="Proteomes" id="UP000092213"/>
    </source>
</evidence>